<dbReference type="PANTHER" id="PTHR34836:SF1">
    <property type="entry name" value="OS09G0428600 PROTEIN"/>
    <property type="match status" value="1"/>
</dbReference>
<dbReference type="CDD" id="cd19990">
    <property type="entry name" value="PBP1_GABAb_receptor_plant"/>
    <property type="match status" value="1"/>
</dbReference>
<dbReference type="PIRSF" id="PIRSF037090">
    <property type="entry name" value="Iontro_Glu-like_rcpt_pln"/>
    <property type="match status" value="1"/>
</dbReference>
<evidence type="ECO:0000256" key="9">
    <source>
        <dbReference type="ARBA" id="ARBA00023136"/>
    </source>
</evidence>
<dbReference type="InterPro" id="IPR015683">
    <property type="entry name" value="Ionotropic_Glu_rcpt"/>
</dbReference>
<keyword evidence="11" id="KW-0325">Glycoprotein</keyword>
<dbReference type="SUPFAM" id="SSF53850">
    <property type="entry name" value="Periplasmic binding protein-like II"/>
    <property type="match status" value="1"/>
</dbReference>
<dbReference type="CDD" id="cd13686">
    <property type="entry name" value="GluR_Plant"/>
    <property type="match status" value="1"/>
</dbReference>
<keyword evidence="4 15" id="KW-0813">Transport</keyword>
<dbReference type="FunFam" id="3.40.50.2300:FF:000310">
    <property type="entry name" value="Glutamate receptor"/>
    <property type="match status" value="1"/>
</dbReference>
<evidence type="ECO:0000256" key="4">
    <source>
        <dbReference type="ARBA" id="ARBA00022448"/>
    </source>
</evidence>
<sequence length="868" mass="96536">MDFPLLLLLSAALFSTVRTSSTVDFQVGVILDLDSPVGRIGMSCLSMASSDFYSAHTDYKTKLVLNVRDSNNSVVDAAAAALDLIKDVKVDVIIGPQKSTQANFVMDLGDRAHVPIISFSATSPSLIPGTPYFVQTAQSDAKQVQAIASIVKAFQWSQVVIIYEDTEFGHGIMPYLCNALQDVNTRVSYRSVFPKSATDDFISKELYKMMTMQTRVFVVHMTQCHGTKLFKKAKELGMMSEGYAWIATSGLMDLFNLVDFDVVEAMQGVLGVKPLIPNSKELQSFAGRWIRIFLQANQDMKPSETSIFGLWAYDTFTALATAAERVGNREKNSEMNEDNVNPAGEPFCLGVSKKGPKLLRALLATRFRGLAGEFNLVNGQLEQTPYQIVNAVGRGVREVGIWTPSGGISRELNLNITSSYSTSKENFRTIIWPGDSTTAPRGWEFPVGGEKLRIGVPQKPGFNEFLKVDRDPQTNSTEVSGYYKDIFDSVMASLPYAIRYEYTPYPFFNPDGSRRGNYDDLVYQVSLQDHYDAALGDITITANRSIYADFTLPYAEGGVTCIVPIKYEDVNDVLTFLQPLTKELWLATGAFYISTALAVWILGSRIISSSRDPPGQHAGMFGYFPFFPGDYLPPPCDISFYFEWKLVSTFFRSLDQIILLSMPFWFLNLCLHICLNFRIVHYMVKGEGIQGSLLCLVLVTWAFVASLLNSTYTASLSSRLTVQRLQPTITDVKQLIKNGNYVGCQEGSFLVSFLIKLGFNESKIKTYKSAEDCNEALMLGSENGGISAYYDVLPHIRMILSQYCGKYMIIGPTYRTDGFAFAFPKGSPAVADISRAIIQLTENGTILEIEQRLRYSYMSSSFTSHTPV</sequence>
<evidence type="ECO:0000313" key="20">
    <source>
        <dbReference type="Proteomes" id="UP001289374"/>
    </source>
</evidence>
<evidence type="ECO:0000256" key="17">
    <source>
        <dbReference type="SAM" id="SignalP"/>
    </source>
</evidence>
<dbReference type="Pfam" id="PF01094">
    <property type="entry name" value="ANF_receptor"/>
    <property type="match status" value="1"/>
</dbReference>
<dbReference type="SMART" id="SM00079">
    <property type="entry name" value="PBPe"/>
    <property type="match status" value="1"/>
</dbReference>
<dbReference type="Proteomes" id="UP001289374">
    <property type="component" value="Unassembled WGS sequence"/>
</dbReference>
<evidence type="ECO:0000256" key="11">
    <source>
        <dbReference type="ARBA" id="ARBA00023180"/>
    </source>
</evidence>
<keyword evidence="8 15" id="KW-0406">Ion transport</keyword>
<evidence type="ECO:0000256" key="10">
    <source>
        <dbReference type="ARBA" id="ARBA00023170"/>
    </source>
</evidence>
<evidence type="ECO:0000256" key="13">
    <source>
        <dbReference type="ARBA" id="ARBA00023303"/>
    </source>
</evidence>
<feature type="transmembrane region" description="Helical" evidence="16">
    <location>
        <begin position="657"/>
        <end position="679"/>
    </location>
</feature>
<comment type="similarity">
    <text evidence="2 15">Belongs to the glutamate-gated ion channel (TC 1.A.10.1) family.</text>
</comment>
<dbReference type="AlphaFoldDB" id="A0AAE1T4R4"/>
<comment type="caution">
    <text evidence="19">The sequence shown here is derived from an EMBL/GenBank/DDBJ whole genome shotgun (WGS) entry which is preliminary data.</text>
</comment>
<dbReference type="Gene3D" id="3.40.50.2300">
    <property type="match status" value="2"/>
</dbReference>
<feature type="signal peptide" evidence="17">
    <location>
        <begin position="1"/>
        <end position="19"/>
    </location>
</feature>
<keyword evidence="10 15" id="KW-0675">Receptor</keyword>
<dbReference type="FunFam" id="3.40.50.2300:FF:000081">
    <property type="entry name" value="Glutamate receptor"/>
    <property type="match status" value="1"/>
</dbReference>
<reference evidence="19" key="1">
    <citation type="submission" date="2020-06" db="EMBL/GenBank/DDBJ databases">
        <authorList>
            <person name="Li T."/>
            <person name="Hu X."/>
            <person name="Zhang T."/>
            <person name="Song X."/>
            <person name="Zhang H."/>
            <person name="Dai N."/>
            <person name="Sheng W."/>
            <person name="Hou X."/>
            <person name="Wei L."/>
        </authorList>
    </citation>
    <scope>NUCLEOTIDE SEQUENCE</scope>
    <source>
        <strain evidence="19">K16</strain>
        <tissue evidence="19">Leaf</tissue>
    </source>
</reference>
<keyword evidence="5 16" id="KW-0812">Transmembrane</keyword>
<feature type="transmembrane region" description="Helical" evidence="16">
    <location>
        <begin position="691"/>
        <end position="709"/>
    </location>
</feature>
<evidence type="ECO:0000259" key="18">
    <source>
        <dbReference type="SMART" id="SM00079"/>
    </source>
</evidence>
<evidence type="ECO:0000256" key="6">
    <source>
        <dbReference type="ARBA" id="ARBA00022729"/>
    </source>
</evidence>
<dbReference type="InterPro" id="IPR001828">
    <property type="entry name" value="ANF_lig-bd_rcpt"/>
</dbReference>
<evidence type="ECO:0000256" key="3">
    <source>
        <dbReference type="ARBA" id="ARBA00011095"/>
    </source>
</evidence>
<evidence type="ECO:0000256" key="14">
    <source>
        <dbReference type="ARBA" id="ARBA00049638"/>
    </source>
</evidence>
<dbReference type="InterPro" id="IPR017103">
    <property type="entry name" value="Iontropic_Glu_rcpt_pln"/>
</dbReference>
<protein>
    <recommendedName>
        <fullName evidence="15">Glutamate receptor</fullName>
    </recommendedName>
</protein>
<keyword evidence="20" id="KW-1185">Reference proteome</keyword>
<dbReference type="InterPro" id="IPR028082">
    <property type="entry name" value="Peripla_BP_I"/>
</dbReference>
<dbReference type="FunFam" id="3.40.190.10:FF:000103">
    <property type="entry name" value="Glutamate receptor"/>
    <property type="match status" value="1"/>
</dbReference>
<reference evidence="19" key="2">
    <citation type="journal article" date="2024" name="Plant">
        <title>Genomic evolution and insights into agronomic trait innovations of Sesamum species.</title>
        <authorList>
            <person name="Miao H."/>
            <person name="Wang L."/>
            <person name="Qu L."/>
            <person name="Liu H."/>
            <person name="Sun Y."/>
            <person name="Le M."/>
            <person name="Wang Q."/>
            <person name="Wei S."/>
            <person name="Zheng Y."/>
            <person name="Lin W."/>
            <person name="Duan Y."/>
            <person name="Cao H."/>
            <person name="Xiong S."/>
            <person name="Wang X."/>
            <person name="Wei L."/>
            <person name="Li C."/>
            <person name="Ma Q."/>
            <person name="Ju M."/>
            <person name="Zhao R."/>
            <person name="Li G."/>
            <person name="Mu C."/>
            <person name="Tian Q."/>
            <person name="Mei H."/>
            <person name="Zhang T."/>
            <person name="Gao T."/>
            <person name="Zhang H."/>
        </authorList>
    </citation>
    <scope>NUCLEOTIDE SEQUENCE</scope>
    <source>
        <strain evidence="19">K16</strain>
    </source>
</reference>
<dbReference type="PANTHER" id="PTHR34836">
    <property type="entry name" value="OS06G0188250 PROTEIN"/>
    <property type="match status" value="1"/>
</dbReference>
<name>A0AAE1T4R4_9LAMI</name>
<gene>
    <name evidence="19" type="ORF">Sango_2992600</name>
</gene>
<evidence type="ECO:0000256" key="1">
    <source>
        <dbReference type="ARBA" id="ARBA00004141"/>
    </source>
</evidence>
<organism evidence="19 20">
    <name type="scientific">Sesamum angolense</name>
    <dbReference type="NCBI Taxonomy" id="2727404"/>
    <lineage>
        <taxon>Eukaryota</taxon>
        <taxon>Viridiplantae</taxon>
        <taxon>Streptophyta</taxon>
        <taxon>Embryophyta</taxon>
        <taxon>Tracheophyta</taxon>
        <taxon>Spermatophyta</taxon>
        <taxon>Magnoliopsida</taxon>
        <taxon>eudicotyledons</taxon>
        <taxon>Gunneridae</taxon>
        <taxon>Pentapetalae</taxon>
        <taxon>asterids</taxon>
        <taxon>lamiids</taxon>
        <taxon>Lamiales</taxon>
        <taxon>Pedaliaceae</taxon>
        <taxon>Sesamum</taxon>
    </lineage>
</organism>
<evidence type="ECO:0000256" key="16">
    <source>
        <dbReference type="SAM" id="Phobius"/>
    </source>
</evidence>
<dbReference type="Gene3D" id="3.40.190.10">
    <property type="entry name" value="Periplasmic binding protein-like II"/>
    <property type="match status" value="3"/>
</dbReference>
<dbReference type="SUPFAM" id="SSF53822">
    <property type="entry name" value="Periplasmic binding protein-like I"/>
    <property type="match status" value="1"/>
</dbReference>
<keyword evidence="7 16" id="KW-1133">Transmembrane helix</keyword>
<evidence type="ECO:0000256" key="12">
    <source>
        <dbReference type="ARBA" id="ARBA00023286"/>
    </source>
</evidence>
<dbReference type="Pfam" id="PF00060">
    <property type="entry name" value="Lig_chan"/>
    <property type="match status" value="1"/>
</dbReference>
<feature type="chain" id="PRO_5042042224" description="Glutamate receptor" evidence="17">
    <location>
        <begin position="20"/>
        <end position="868"/>
    </location>
</feature>
<evidence type="ECO:0000256" key="7">
    <source>
        <dbReference type="ARBA" id="ARBA00022989"/>
    </source>
</evidence>
<dbReference type="GO" id="GO:0016020">
    <property type="term" value="C:membrane"/>
    <property type="evidence" value="ECO:0007669"/>
    <property type="project" value="UniProtKB-SubCell"/>
</dbReference>
<evidence type="ECO:0000313" key="19">
    <source>
        <dbReference type="EMBL" id="KAK4381182.1"/>
    </source>
</evidence>
<feature type="domain" description="Ionotropic glutamate receptor C-terminal" evidence="18">
    <location>
        <begin position="453"/>
        <end position="855"/>
    </location>
</feature>
<accession>A0AAE1T4R4</accession>
<evidence type="ECO:0000256" key="5">
    <source>
        <dbReference type="ARBA" id="ARBA00022692"/>
    </source>
</evidence>
<proteinExistence type="inferred from homology"/>
<evidence type="ECO:0000256" key="2">
    <source>
        <dbReference type="ARBA" id="ARBA00008685"/>
    </source>
</evidence>
<comment type="function">
    <text evidence="14">Glutamate-gated receptor that probably acts as a non-selective cation channel. May be involved in light-signal transduction and calcium homeostasis via the regulation of calcium influx into cells.</text>
</comment>
<keyword evidence="12 15" id="KW-1071">Ligand-gated ion channel</keyword>
<dbReference type="InterPro" id="IPR044440">
    <property type="entry name" value="GABAb_receptor_plant_PBP1"/>
</dbReference>
<comment type="function">
    <text evidence="15">Glutamate-gated receptor that probably acts as non-selective cation channel.</text>
</comment>
<comment type="subunit">
    <text evidence="3">May form heteromers.</text>
</comment>
<dbReference type="GO" id="GO:0015276">
    <property type="term" value="F:ligand-gated monoatomic ion channel activity"/>
    <property type="evidence" value="ECO:0007669"/>
    <property type="project" value="InterPro"/>
</dbReference>
<keyword evidence="13 15" id="KW-0407">Ion channel</keyword>
<dbReference type="EMBL" id="JACGWL010000933">
    <property type="protein sequence ID" value="KAK4381182.1"/>
    <property type="molecule type" value="Genomic_DNA"/>
</dbReference>
<evidence type="ECO:0000256" key="8">
    <source>
        <dbReference type="ARBA" id="ARBA00023065"/>
    </source>
</evidence>
<evidence type="ECO:0000256" key="15">
    <source>
        <dbReference type="PIRNR" id="PIRNR037090"/>
    </source>
</evidence>
<comment type="subcellular location">
    <subcellularLocation>
        <location evidence="1">Membrane</location>
        <topology evidence="1">Multi-pass membrane protein</topology>
    </subcellularLocation>
</comment>
<feature type="transmembrane region" description="Helical" evidence="16">
    <location>
        <begin position="584"/>
        <end position="603"/>
    </location>
</feature>
<keyword evidence="9 15" id="KW-0472">Membrane</keyword>
<dbReference type="InterPro" id="IPR001320">
    <property type="entry name" value="Iontro_rcpt_C"/>
</dbReference>
<keyword evidence="6 17" id="KW-0732">Signal</keyword>